<dbReference type="KEGG" id="sta:STHERM_c00670"/>
<proteinExistence type="predicted"/>
<dbReference type="HOGENOM" id="CLU_1651074_0_0_12"/>
<dbReference type="PaxDb" id="665571-STHERM_c00670"/>
<sequence length="160" mass="16927">MMVGGAVVAVGTVVEDAVTGGWGTWNDPASFGAAGTLVLGGAALMAEGIREDSRASSIAIPDALAESSGRDYVYHATSARAFVEELTRRGAAAIDYENHGDPEARFGLAFYVAEDPGTALAETKFSAEFVVKFSMDKRRILGSDRSSSSRTIWVCRRNEA</sequence>
<protein>
    <submittedName>
        <fullName evidence="1">Uncharacterized protein</fullName>
    </submittedName>
</protein>
<evidence type="ECO:0000313" key="1">
    <source>
        <dbReference type="EMBL" id="ADN01043.1"/>
    </source>
</evidence>
<gene>
    <name evidence="1" type="ordered locus">STHERM_c00670</name>
</gene>
<dbReference type="EMBL" id="CP001698">
    <property type="protein sequence ID" value="ADN01043.1"/>
    <property type="molecule type" value="Genomic_DNA"/>
</dbReference>
<dbReference type="Proteomes" id="UP000001296">
    <property type="component" value="Chromosome"/>
</dbReference>
<name>E0RTY7_WINT6</name>
<dbReference type="AlphaFoldDB" id="E0RTY7"/>
<reference key="1">
    <citation type="submission" date="2009-08" db="EMBL/GenBank/DDBJ databases">
        <title>The genome sequence of Spirochaeta thermophila DSM6192.</title>
        <authorList>
            <person name="Angelov A."/>
            <person name="Mientus M."/>
            <person name="Wittenberg S."/>
            <person name="Lehmann R."/>
            <person name="Liesegang H."/>
            <person name="Daniel R."/>
            <person name="Liebl W."/>
        </authorList>
    </citation>
    <scope>NUCLEOTIDE SEQUENCE</scope>
    <source>
        <strain>DSM 6192</strain>
    </source>
</reference>
<organism evidence="1 2">
    <name type="scientific">Winmispira thermophila (strain ATCC 49972 / DSM 6192 / RI 19.B1)</name>
    <name type="common">Spirochaeta thermophila</name>
    <dbReference type="NCBI Taxonomy" id="665571"/>
    <lineage>
        <taxon>Bacteria</taxon>
        <taxon>Pseudomonadati</taxon>
        <taxon>Spirochaetota</taxon>
        <taxon>Spirochaetia</taxon>
        <taxon>Winmispirales</taxon>
        <taxon>Winmispiraceae</taxon>
        <taxon>Winmispira</taxon>
    </lineage>
</organism>
<reference evidence="1 2" key="2">
    <citation type="journal article" date="2010" name="J. Bacteriol.">
        <title>Genome sequence of the polysaccharide-degrading, thermophilic anaerobe Spirochaeta thermophila DSM 6192.</title>
        <authorList>
            <person name="Angelov A."/>
            <person name="Liebl S."/>
            <person name="Ballschmiter M."/>
            <person name="Bomeke M."/>
            <person name="Lehmann R."/>
            <person name="Liesegang H."/>
            <person name="Daniel R."/>
            <person name="Liebl W."/>
        </authorList>
    </citation>
    <scope>NUCLEOTIDE SEQUENCE [LARGE SCALE GENOMIC DNA]</scope>
    <source>
        <strain evidence="2">ATCC 49972 / DSM 6192 / RI 19.B1</strain>
    </source>
</reference>
<accession>E0RTY7</accession>
<evidence type="ECO:0000313" key="2">
    <source>
        <dbReference type="Proteomes" id="UP000001296"/>
    </source>
</evidence>